<dbReference type="FunFam" id="3.40.140.20:FF:000001">
    <property type="entry name" value="Bifunctional purine biosynthesis protein PurH"/>
    <property type="match status" value="1"/>
</dbReference>
<keyword evidence="12" id="KW-1185">Reference proteome</keyword>
<dbReference type="PANTHER" id="PTHR11692:SF0">
    <property type="entry name" value="BIFUNCTIONAL PURINE BIOSYNTHESIS PROTEIN ATIC"/>
    <property type="match status" value="1"/>
</dbReference>
<keyword evidence="4" id="KW-0808">Transferase</keyword>
<dbReference type="PIRSF" id="PIRSF000414">
    <property type="entry name" value="AICARFT_IMPCHas"/>
    <property type="match status" value="1"/>
</dbReference>
<evidence type="ECO:0000256" key="7">
    <source>
        <dbReference type="ARBA" id="ARBA00023268"/>
    </source>
</evidence>
<comment type="catalytic activity">
    <reaction evidence="9">
        <text>IMP + H2O = 5-formamido-1-(5-phospho-D-ribosyl)imidazole-4-carboxamide</text>
        <dbReference type="Rhea" id="RHEA:18445"/>
        <dbReference type="ChEBI" id="CHEBI:15377"/>
        <dbReference type="ChEBI" id="CHEBI:58053"/>
        <dbReference type="ChEBI" id="CHEBI:58467"/>
        <dbReference type="EC" id="3.5.4.10"/>
    </reaction>
</comment>
<gene>
    <name evidence="11" type="ORF">M6B38_236980</name>
</gene>
<dbReference type="Pfam" id="PF02142">
    <property type="entry name" value="MGS"/>
    <property type="match status" value="1"/>
</dbReference>
<dbReference type="InterPro" id="IPR002695">
    <property type="entry name" value="PurH-like"/>
</dbReference>
<reference evidence="11" key="2">
    <citation type="submission" date="2023-04" db="EMBL/GenBank/DDBJ databases">
        <authorList>
            <person name="Bruccoleri R.E."/>
            <person name="Oakeley E.J."/>
            <person name="Faust A.-M."/>
            <person name="Dessus-Babus S."/>
            <person name="Altorfer M."/>
            <person name="Burckhardt D."/>
            <person name="Oertli M."/>
            <person name="Naumann U."/>
            <person name="Petersen F."/>
            <person name="Wong J."/>
        </authorList>
    </citation>
    <scope>NUCLEOTIDE SEQUENCE</scope>
    <source>
        <strain evidence="11">GSM-AAB239-AS_SAM_17_03QT</strain>
        <tissue evidence="11">Leaf</tissue>
    </source>
</reference>
<dbReference type="GO" id="GO:0006189">
    <property type="term" value="P:'de novo' IMP biosynthetic process"/>
    <property type="evidence" value="ECO:0007669"/>
    <property type="project" value="TreeGrafter"/>
</dbReference>
<dbReference type="InterPro" id="IPR024051">
    <property type="entry name" value="AICAR_Tfase_dup_dom_sf"/>
</dbReference>
<feature type="domain" description="MGS-like" evidence="10">
    <location>
        <begin position="84"/>
        <end position="234"/>
    </location>
</feature>
<organism evidence="11 12">
    <name type="scientific">Iris pallida</name>
    <name type="common">Sweet iris</name>
    <dbReference type="NCBI Taxonomy" id="29817"/>
    <lineage>
        <taxon>Eukaryota</taxon>
        <taxon>Viridiplantae</taxon>
        <taxon>Streptophyta</taxon>
        <taxon>Embryophyta</taxon>
        <taxon>Tracheophyta</taxon>
        <taxon>Spermatophyta</taxon>
        <taxon>Magnoliopsida</taxon>
        <taxon>Liliopsida</taxon>
        <taxon>Asparagales</taxon>
        <taxon>Iridaceae</taxon>
        <taxon>Iridoideae</taxon>
        <taxon>Irideae</taxon>
        <taxon>Iris</taxon>
    </lineage>
</organism>
<dbReference type="Gene3D" id="3.40.140.20">
    <property type="match status" value="2"/>
</dbReference>
<dbReference type="HAMAP" id="MF_00139">
    <property type="entry name" value="PurH"/>
    <property type="match status" value="1"/>
</dbReference>
<dbReference type="InterPro" id="IPR016193">
    <property type="entry name" value="Cytidine_deaminase-like"/>
</dbReference>
<dbReference type="GO" id="GO:0004643">
    <property type="term" value="F:phosphoribosylaminoimidazolecarboxamide formyltransferase activity"/>
    <property type="evidence" value="ECO:0007669"/>
    <property type="project" value="UniProtKB-EC"/>
</dbReference>
<evidence type="ECO:0000256" key="2">
    <source>
        <dbReference type="ARBA" id="ARBA00004954"/>
    </source>
</evidence>
<comment type="catalytic activity">
    <reaction evidence="8">
        <text>(6R)-10-formyltetrahydrofolate + 5-amino-1-(5-phospho-beta-D-ribosyl)imidazole-4-carboxamide = 5-formamido-1-(5-phospho-D-ribosyl)imidazole-4-carboxamide + (6S)-5,6,7,8-tetrahydrofolate</text>
        <dbReference type="Rhea" id="RHEA:22192"/>
        <dbReference type="ChEBI" id="CHEBI:57453"/>
        <dbReference type="ChEBI" id="CHEBI:58467"/>
        <dbReference type="ChEBI" id="CHEBI:58475"/>
        <dbReference type="ChEBI" id="CHEBI:195366"/>
        <dbReference type="EC" id="2.1.2.3"/>
    </reaction>
</comment>
<evidence type="ECO:0000256" key="5">
    <source>
        <dbReference type="ARBA" id="ARBA00022755"/>
    </source>
</evidence>
<reference evidence="11" key="1">
    <citation type="journal article" date="2023" name="GigaByte">
        <title>Genome assembly of the bearded iris, Iris pallida Lam.</title>
        <authorList>
            <person name="Bruccoleri R.E."/>
            <person name="Oakeley E.J."/>
            <person name="Faust A.M.E."/>
            <person name="Altorfer M."/>
            <person name="Dessus-Babus S."/>
            <person name="Burckhardt D."/>
            <person name="Oertli M."/>
            <person name="Naumann U."/>
            <person name="Petersen F."/>
            <person name="Wong J."/>
        </authorList>
    </citation>
    <scope>NUCLEOTIDE SEQUENCE</scope>
    <source>
        <strain evidence="11">GSM-AAB239-AS_SAM_17_03QT</strain>
    </source>
</reference>
<comment type="pathway">
    <text evidence="2">Purine metabolism; IMP biosynthesis via de novo pathway; 5-formamido-1-(5-phospho-D-ribosyl)imidazole-4-carboxamide from 5-amino-1-(5-phospho-D-ribosyl)imidazole-4-carboxamide (10-formyl THF route): step 1/1.</text>
</comment>
<dbReference type="InterPro" id="IPR036914">
    <property type="entry name" value="MGS-like_dom_sf"/>
</dbReference>
<evidence type="ECO:0000256" key="3">
    <source>
        <dbReference type="ARBA" id="ARBA00007667"/>
    </source>
</evidence>
<dbReference type="Proteomes" id="UP001140949">
    <property type="component" value="Unassembled WGS sequence"/>
</dbReference>
<dbReference type="InterPro" id="IPR011607">
    <property type="entry name" value="MGS-like_dom"/>
</dbReference>
<keyword evidence="5" id="KW-0658">Purine biosynthesis</keyword>
<dbReference type="GO" id="GO:0003937">
    <property type="term" value="F:IMP cyclohydrolase activity"/>
    <property type="evidence" value="ECO:0007669"/>
    <property type="project" value="UniProtKB-EC"/>
</dbReference>
<evidence type="ECO:0000256" key="1">
    <source>
        <dbReference type="ARBA" id="ARBA00004844"/>
    </source>
</evidence>
<dbReference type="PROSITE" id="PS51855">
    <property type="entry name" value="MGS"/>
    <property type="match status" value="1"/>
</dbReference>
<evidence type="ECO:0000256" key="6">
    <source>
        <dbReference type="ARBA" id="ARBA00022801"/>
    </source>
</evidence>
<dbReference type="FunFam" id="3.40.50.1380:FF:000001">
    <property type="entry name" value="Bifunctional purine biosynthesis protein PurH"/>
    <property type="match status" value="1"/>
</dbReference>
<dbReference type="Pfam" id="PF01808">
    <property type="entry name" value="AICARFT_IMPCHas"/>
    <property type="match status" value="1"/>
</dbReference>
<protein>
    <recommendedName>
        <fullName evidence="10">MGS-like domain-containing protein</fullName>
    </recommendedName>
</protein>
<dbReference type="AlphaFoldDB" id="A0AAX6DLX4"/>
<dbReference type="Gene3D" id="3.40.50.1380">
    <property type="entry name" value="Methylglyoxal synthase-like domain"/>
    <property type="match status" value="1"/>
</dbReference>
<dbReference type="GO" id="GO:0005829">
    <property type="term" value="C:cytosol"/>
    <property type="evidence" value="ECO:0007669"/>
    <property type="project" value="TreeGrafter"/>
</dbReference>
<sequence length="615" mass="66862">MRVFVSTSPAAATATATTTATATATAAAATNKASCHLNLSSHRRFRHGPRSESVSLASALSRFDSRVRLSIRAMAEVETQKPKSHLAAGCKQALISLSDKQDLAFLGNGLQSLGYSIVSTGGTASALENAGVSVTKVEEITHFPEMLDGRVKTLHPSIHGGILARRDHEHHMEALNKHGIGTFDVVVVNLYPFYQKVSSSSGITFEDGIENIDIGGPTLIRAAAKNHKDVLVVVDHNDYPALLEFLKGNQDNQQFRKEMAWKAFQHVASYDSAVSEWLWKQSMGGDKFPPSLTVPLSLKSTLRYGENPHQKAAFYGDKSLSAVNSGGIATAIQHHGKEMSYNNYLDADAAWNCVSEFKSPTCVIVKHTNPCGVASRQDILEAYRLAVKADPVSAFGGIVAFNTTIDEDIAKEIREFRSPTDGETRMFYEIVVAPGYTEKGLEVLRGKSKTLRILEAKKTQKGTLSLRQVGGGWLAQDSDDLTPEDIKFNVMSEKVPQEKELQDAEFAWLCVKHVKSNAIVIAKDNCMLGMGSGQPNRLESLRIAFRKAGEEAKGAALASDAFFPFAWKDAVEEACQNGIGVIAEPGGSIRDGDAVDCCNKYGVSLVFTNVRHFRH</sequence>
<evidence type="ECO:0000313" key="12">
    <source>
        <dbReference type="Proteomes" id="UP001140949"/>
    </source>
</evidence>
<dbReference type="PANTHER" id="PTHR11692">
    <property type="entry name" value="BIFUNCTIONAL PURINE BIOSYNTHESIS PROTEIN PURH"/>
    <property type="match status" value="1"/>
</dbReference>
<dbReference type="EMBL" id="JANAVB010043418">
    <property type="protein sequence ID" value="KAJ6792709.1"/>
    <property type="molecule type" value="Genomic_DNA"/>
</dbReference>
<evidence type="ECO:0000259" key="10">
    <source>
        <dbReference type="PROSITE" id="PS51855"/>
    </source>
</evidence>
<dbReference type="NCBIfam" id="NF002049">
    <property type="entry name" value="PRK00881.1"/>
    <property type="match status" value="1"/>
</dbReference>
<dbReference type="SUPFAM" id="SSF52335">
    <property type="entry name" value="Methylglyoxal synthase-like"/>
    <property type="match status" value="1"/>
</dbReference>
<dbReference type="FunFam" id="3.40.140.20:FF:000002">
    <property type="entry name" value="Bifunctional purine biosynthesis protein PurH"/>
    <property type="match status" value="1"/>
</dbReference>
<comment type="similarity">
    <text evidence="3">Belongs to the PurH family.</text>
</comment>
<keyword evidence="7" id="KW-0511">Multifunctional enzyme</keyword>
<comment type="pathway">
    <text evidence="1">Purine metabolism; IMP biosynthesis via de novo pathway; IMP from 5-formamido-1-(5-phospho-D-ribosyl)imidazole-4-carboxamide: step 1/1.</text>
</comment>
<evidence type="ECO:0000256" key="4">
    <source>
        <dbReference type="ARBA" id="ARBA00022679"/>
    </source>
</evidence>
<evidence type="ECO:0000313" key="11">
    <source>
        <dbReference type="EMBL" id="KAJ6792709.1"/>
    </source>
</evidence>
<name>A0AAX6DLX4_IRIPA</name>
<dbReference type="SMART" id="SM00851">
    <property type="entry name" value="MGS"/>
    <property type="match status" value="1"/>
</dbReference>
<dbReference type="CDD" id="cd01421">
    <property type="entry name" value="IMPCH"/>
    <property type="match status" value="1"/>
</dbReference>
<dbReference type="SMART" id="SM00798">
    <property type="entry name" value="AICARFT_IMPCHas"/>
    <property type="match status" value="1"/>
</dbReference>
<proteinExistence type="inferred from homology"/>
<evidence type="ECO:0000256" key="8">
    <source>
        <dbReference type="ARBA" id="ARBA00050488"/>
    </source>
</evidence>
<accession>A0AAX6DLX4</accession>
<dbReference type="NCBIfam" id="TIGR00355">
    <property type="entry name" value="purH"/>
    <property type="match status" value="1"/>
</dbReference>
<dbReference type="SUPFAM" id="SSF53927">
    <property type="entry name" value="Cytidine deaminase-like"/>
    <property type="match status" value="1"/>
</dbReference>
<evidence type="ECO:0000256" key="9">
    <source>
        <dbReference type="ARBA" id="ARBA00050687"/>
    </source>
</evidence>
<comment type="caution">
    <text evidence="11">The sequence shown here is derived from an EMBL/GenBank/DDBJ whole genome shotgun (WGS) entry which is preliminary data.</text>
</comment>
<keyword evidence="6" id="KW-0378">Hydrolase</keyword>